<evidence type="ECO:0000313" key="1">
    <source>
        <dbReference type="EMBL" id="KPQ10224.1"/>
    </source>
</evidence>
<dbReference type="EMBL" id="LJSX01000017">
    <property type="protein sequence ID" value="KPQ10224.1"/>
    <property type="molecule type" value="Genomic_DNA"/>
</dbReference>
<organism evidence="1 2">
    <name type="scientific">Saliniramus fredricksonii</name>
    <dbReference type="NCBI Taxonomy" id="1653334"/>
    <lineage>
        <taxon>Bacteria</taxon>
        <taxon>Pseudomonadati</taxon>
        <taxon>Pseudomonadota</taxon>
        <taxon>Alphaproteobacteria</taxon>
        <taxon>Hyphomicrobiales</taxon>
        <taxon>Salinarimonadaceae</taxon>
        <taxon>Saliniramus</taxon>
    </lineage>
</organism>
<gene>
    <name evidence="1" type="ORF">HLUCCO17_11540</name>
</gene>
<sequence length="185" mass="20339">MNLPDAGGLPLLPDSIYSSPIKQGPEADSVSREFRRVSCSQSVRELIHEMAQIQDMLIMDSTDPWADIQRRTALLDPGFREVLQRHMARAAALLERIERDCQDVLSPEELAECGRLRGAFERMRGYVGADLVTEGGDLGEGSYQRLMQAMRDVAAGARDVLGAVITGLGASAAFLMNLLHNQFAH</sequence>
<name>A0A0P7X5N2_9HYPH</name>
<dbReference type="AlphaFoldDB" id="A0A0P7X5N2"/>
<dbReference type="Proteomes" id="UP000050497">
    <property type="component" value="Unassembled WGS sequence"/>
</dbReference>
<proteinExistence type="predicted"/>
<accession>A0A0P7X5N2</accession>
<evidence type="ECO:0000313" key="2">
    <source>
        <dbReference type="Proteomes" id="UP000050497"/>
    </source>
</evidence>
<comment type="caution">
    <text evidence="1">The sequence shown here is derived from an EMBL/GenBank/DDBJ whole genome shotgun (WGS) entry which is preliminary data.</text>
</comment>
<protein>
    <submittedName>
        <fullName evidence="1">Uncharacterized protein</fullName>
    </submittedName>
</protein>
<reference evidence="1 2" key="1">
    <citation type="submission" date="2015-09" db="EMBL/GenBank/DDBJ databases">
        <title>Identification and resolution of microdiversity through metagenomic sequencing of parallel consortia.</title>
        <authorList>
            <person name="Nelson W.C."/>
            <person name="Romine M.F."/>
            <person name="Lindemann S.R."/>
        </authorList>
    </citation>
    <scope>NUCLEOTIDE SEQUENCE [LARGE SCALE GENOMIC DNA]</scope>
    <source>
        <strain evidence="1">HL-109</strain>
    </source>
</reference>